<evidence type="ECO:0000256" key="4">
    <source>
        <dbReference type="ARBA" id="ARBA00022989"/>
    </source>
</evidence>
<dbReference type="EMBL" id="FOZL01000001">
    <property type="protein sequence ID" value="SFS04767.1"/>
    <property type="molecule type" value="Genomic_DNA"/>
</dbReference>
<keyword evidence="10" id="KW-1185">Reference proteome</keyword>
<gene>
    <name evidence="9" type="ORF">SAMN05421771_0974</name>
</gene>
<evidence type="ECO:0000313" key="9">
    <source>
        <dbReference type="EMBL" id="SFS04767.1"/>
    </source>
</evidence>
<evidence type="ECO:0000256" key="6">
    <source>
        <dbReference type="SAM" id="Coils"/>
    </source>
</evidence>
<sequence length="391" mass="42909">MTTIPPNPALPEQPQPEGRSIDLFELLVRILAQWKFGVAVTLVVFILGAIYTLHIPPQFEATATILPKQSFAESNSLTTLFSGKRPADLYTGLLHSRSVTDNVIRALKLTPAEGKSWEGIRGALQGSLTVVVGADGLLRLTVRSVDAQMAMKVCNAYLEGLNAQQQTMALSQEVLNRKFYEQQLQMEKDALVKAEKDLEQTQLSTGIIQAGSQSASGLGQIAGLQSQIATMNVQLAGLLQSETEDNPQVKTLRSQIQQMEAQQRAMQTAAPAGAGAPIPAGRIPSATLEYQRKQREVTFHETQLNSLAQQAQQARLVEASSADAFQVVDYAITPESRSFPPRRTYLFAALALAVATGFFSMCLLLIWRRVQADPDYQRNMLELRRIFGLAR</sequence>
<feature type="transmembrane region" description="Helical" evidence="7">
    <location>
        <begin position="345"/>
        <end position="367"/>
    </location>
</feature>
<name>A0A1I6LMI1_9BACT</name>
<keyword evidence="6" id="KW-0175">Coiled coil</keyword>
<dbReference type="AlphaFoldDB" id="A0A1I6LMI1"/>
<organism evidence="9 10">
    <name type="scientific">Granulicella pectinivorans</name>
    <dbReference type="NCBI Taxonomy" id="474950"/>
    <lineage>
        <taxon>Bacteria</taxon>
        <taxon>Pseudomonadati</taxon>
        <taxon>Acidobacteriota</taxon>
        <taxon>Terriglobia</taxon>
        <taxon>Terriglobales</taxon>
        <taxon>Acidobacteriaceae</taxon>
        <taxon>Granulicella</taxon>
    </lineage>
</organism>
<dbReference type="GO" id="GO:0004713">
    <property type="term" value="F:protein tyrosine kinase activity"/>
    <property type="evidence" value="ECO:0007669"/>
    <property type="project" value="TreeGrafter"/>
</dbReference>
<dbReference type="Proteomes" id="UP000199024">
    <property type="component" value="Unassembled WGS sequence"/>
</dbReference>
<dbReference type="GO" id="GO:0005886">
    <property type="term" value="C:plasma membrane"/>
    <property type="evidence" value="ECO:0007669"/>
    <property type="project" value="UniProtKB-SubCell"/>
</dbReference>
<evidence type="ECO:0000256" key="2">
    <source>
        <dbReference type="ARBA" id="ARBA00022475"/>
    </source>
</evidence>
<feature type="coiled-coil region" evidence="6">
    <location>
        <begin position="249"/>
        <end position="310"/>
    </location>
</feature>
<keyword evidence="3 7" id="KW-0812">Transmembrane</keyword>
<protein>
    <submittedName>
        <fullName evidence="9">Chain length determinant protein</fullName>
    </submittedName>
</protein>
<evidence type="ECO:0000256" key="5">
    <source>
        <dbReference type="ARBA" id="ARBA00023136"/>
    </source>
</evidence>
<evidence type="ECO:0000256" key="3">
    <source>
        <dbReference type="ARBA" id="ARBA00022692"/>
    </source>
</evidence>
<feature type="coiled-coil region" evidence="6">
    <location>
        <begin position="177"/>
        <end position="204"/>
    </location>
</feature>
<comment type="subcellular location">
    <subcellularLocation>
        <location evidence="1">Cell membrane</location>
        <topology evidence="1">Multi-pass membrane protein</topology>
    </subcellularLocation>
</comment>
<evidence type="ECO:0000259" key="8">
    <source>
        <dbReference type="Pfam" id="PF02706"/>
    </source>
</evidence>
<accession>A0A1I6LMI1</accession>
<dbReference type="InterPro" id="IPR003856">
    <property type="entry name" value="LPS_length_determ_N"/>
</dbReference>
<keyword evidence="2" id="KW-1003">Cell membrane</keyword>
<feature type="domain" description="Polysaccharide chain length determinant N-terminal" evidence="8">
    <location>
        <begin position="20"/>
        <end position="107"/>
    </location>
</feature>
<evidence type="ECO:0000256" key="1">
    <source>
        <dbReference type="ARBA" id="ARBA00004651"/>
    </source>
</evidence>
<dbReference type="OrthoDB" id="8884120at2"/>
<dbReference type="RefSeq" id="WP_089837119.1">
    <property type="nucleotide sequence ID" value="NZ_FOZL01000001.1"/>
</dbReference>
<proteinExistence type="predicted"/>
<dbReference type="PANTHER" id="PTHR32309:SF13">
    <property type="entry name" value="FERRIC ENTEROBACTIN TRANSPORT PROTEIN FEPE"/>
    <property type="match status" value="1"/>
</dbReference>
<dbReference type="STRING" id="474950.SAMN05421771_0974"/>
<feature type="transmembrane region" description="Helical" evidence="7">
    <location>
        <begin position="34"/>
        <end position="53"/>
    </location>
</feature>
<evidence type="ECO:0000256" key="7">
    <source>
        <dbReference type="SAM" id="Phobius"/>
    </source>
</evidence>
<dbReference type="Pfam" id="PF02706">
    <property type="entry name" value="Wzz"/>
    <property type="match status" value="1"/>
</dbReference>
<evidence type="ECO:0000313" key="10">
    <source>
        <dbReference type="Proteomes" id="UP000199024"/>
    </source>
</evidence>
<dbReference type="InterPro" id="IPR050445">
    <property type="entry name" value="Bact_polysacc_biosynth/exp"/>
</dbReference>
<reference evidence="9 10" key="1">
    <citation type="submission" date="2016-10" db="EMBL/GenBank/DDBJ databases">
        <authorList>
            <person name="de Groot N.N."/>
        </authorList>
    </citation>
    <scope>NUCLEOTIDE SEQUENCE [LARGE SCALE GENOMIC DNA]</scope>
    <source>
        <strain evidence="9 10">DSM 21001</strain>
    </source>
</reference>
<dbReference type="PANTHER" id="PTHR32309">
    <property type="entry name" value="TYROSINE-PROTEIN KINASE"/>
    <property type="match status" value="1"/>
</dbReference>
<keyword evidence="4 7" id="KW-1133">Transmembrane helix</keyword>
<keyword evidence="5 7" id="KW-0472">Membrane</keyword>